<dbReference type="PANTHER" id="PTHR22846">
    <property type="entry name" value="WD40 REPEAT PROTEIN"/>
    <property type="match status" value="1"/>
</dbReference>
<gene>
    <name evidence="7" type="ORF">H696_04352</name>
</gene>
<dbReference type="SMART" id="SM00320">
    <property type="entry name" value="WD40"/>
    <property type="match status" value="7"/>
</dbReference>
<evidence type="ECO:0008006" key="9">
    <source>
        <dbReference type="Google" id="ProtNLM"/>
    </source>
</evidence>
<comment type="subcellular location">
    <subcellularLocation>
        <location evidence="1">Nucleus</location>
    </subcellularLocation>
</comment>
<evidence type="ECO:0000256" key="2">
    <source>
        <dbReference type="ARBA" id="ARBA00022574"/>
    </source>
</evidence>
<feature type="compositionally biased region" description="Pro residues" evidence="6">
    <location>
        <begin position="554"/>
        <end position="564"/>
    </location>
</feature>
<dbReference type="InterPro" id="IPR001680">
    <property type="entry name" value="WD40_rpt"/>
</dbReference>
<dbReference type="SMART" id="SM00667">
    <property type="entry name" value="LisH"/>
    <property type="match status" value="1"/>
</dbReference>
<dbReference type="InterPro" id="IPR015943">
    <property type="entry name" value="WD40/YVTN_repeat-like_dom_sf"/>
</dbReference>
<evidence type="ECO:0000313" key="8">
    <source>
        <dbReference type="Proteomes" id="UP000030693"/>
    </source>
</evidence>
<dbReference type="Gene3D" id="1.20.960.30">
    <property type="match status" value="1"/>
</dbReference>
<evidence type="ECO:0000256" key="6">
    <source>
        <dbReference type="SAM" id="MobiDB-lite"/>
    </source>
</evidence>
<keyword evidence="3" id="KW-0677">Repeat</keyword>
<dbReference type="GO" id="GO:0000118">
    <property type="term" value="C:histone deacetylase complex"/>
    <property type="evidence" value="ECO:0007669"/>
    <property type="project" value="TreeGrafter"/>
</dbReference>
<evidence type="ECO:0000313" key="7">
    <source>
        <dbReference type="EMBL" id="KCV68932.1"/>
    </source>
</evidence>
<dbReference type="PROSITE" id="PS50294">
    <property type="entry name" value="WD_REPEATS_REGION"/>
    <property type="match status" value="2"/>
</dbReference>
<organism evidence="7">
    <name type="scientific">Fonticula alba</name>
    <name type="common">Slime mold</name>
    <dbReference type="NCBI Taxonomy" id="691883"/>
    <lineage>
        <taxon>Eukaryota</taxon>
        <taxon>Rotosphaerida</taxon>
        <taxon>Fonticulaceae</taxon>
        <taxon>Fonticula</taxon>
    </lineage>
</organism>
<dbReference type="InterPro" id="IPR006594">
    <property type="entry name" value="LisH"/>
</dbReference>
<dbReference type="PROSITE" id="PS00678">
    <property type="entry name" value="WD_REPEATS_1"/>
    <property type="match status" value="1"/>
</dbReference>
<feature type="repeat" description="WD" evidence="5">
    <location>
        <begin position="156"/>
        <end position="190"/>
    </location>
</feature>
<dbReference type="EMBL" id="KB932207">
    <property type="protein sequence ID" value="KCV68932.1"/>
    <property type="molecule type" value="Genomic_DNA"/>
</dbReference>
<feature type="region of interest" description="Disordered" evidence="6">
    <location>
        <begin position="531"/>
        <end position="569"/>
    </location>
</feature>
<dbReference type="InterPro" id="IPR020472">
    <property type="entry name" value="WD40_PAC1"/>
</dbReference>
<dbReference type="PANTHER" id="PTHR22846:SF42">
    <property type="match status" value="1"/>
</dbReference>
<dbReference type="OrthoDB" id="1367865at2759"/>
<dbReference type="SUPFAM" id="SSF50978">
    <property type="entry name" value="WD40 repeat-like"/>
    <property type="match status" value="1"/>
</dbReference>
<dbReference type="AlphaFoldDB" id="A0A058Z5Z3"/>
<feature type="repeat" description="WD" evidence="5">
    <location>
        <begin position="634"/>
        <end position="661"/>
    </location>
</feature>
<sequence length="825" mass="86004">MSFTSDEVNLLIYRYLQESGFSHSSFVFSNESLLFQADILTEPSADDGDVPPALNIPPGALIALLQKGLQYVEIEWHVREDGKEISCRDIPSLITATQPHHCSAAPVRRRGRSASRAFHHAAYCDMPSPGIARLQQRVKRRRKARPAAGPSKAVMLYGHSGEVFSCAWNPANANLLASGSGDGTARIWQLPAEPLSPPNLAAATATPGTSLLESLSSVVLDHSALIRTPTTFPRRDVPCVDWSTDGIMLATGAYDGSARLWSIRGQLLATLQPSDPTRAAPLLSVSWSPALRALAGPEPESDTRCLLSTSLSGRIDLWLVKPNGQYPFLLEEKGGPDGLTVKQDEIQPFTAAPIHWAQTSHHAAPVLDIAWRDHSVFATCGMDGWVAVHSLAGLPSGPESSASPLTLPPPLRNFTSHTDEVNALRWSPGRFSGFYAPDVLHNGDIAPAPGSPEHALCVGTGGPDGDDGIDQGVTLLATCSDDATIKIWDPRLSAATGPLRDLRGHAGPVCAIAWAPPGTGLRFLPMAVSSAPSRSDTRSSVAPATESKTDAAPGPTPAPGPGPPTGLEADSLSLLLKSESPWGGPASGVRLMASSSIDGTVRVWDLASGECIAVLDDFAVAAAAEGAAPDAHVVYSLSFSPCGSLLAAGSLNGVLRVWSLRYAVVAVSADEQRSGTDAAPADESTAARPLVVRSPEHPAVPLYLAPETADRVSVRTHLVREVASWTGIFGPVWAETIVSPPADAASAPAADKPEPDLAAGPANPTAAAPAANPPTDGAPPGLASPVPPHAADLQGLVYDVAWDSSGSRIAAALSFGAIGLVDVRI</sequence>
<evidence type="ECO:0000256" key="3">
    <source>
        <dbReference type="ARBA" id="ARBA00022737"/>
    </source>
</evidence>
<dbReference type="Pfam" id="PF08513">
    <property type="entry name" value="LisH"/>
    <property type="match status" value="1"/>
</dbReference>
<evidence type="ECO:0000256" key="5">
    <source>
        <dbReference type="PROSITE-ProRule" id="PRU00221"/>
    </source>
</evidence>
<feature type="compositionally biased region" description="Low complexity" evidence="6">
    <location>
        <begin position="743"/>
        <end position="780"/>
    </location>
</feature>
<dbReference type="GO" id="GO:0003714">
    <property type="term" value="F:transcription corepressor activity"/>
    <property type="evidence" value="ECO:0007669"/>
    <property type="project" value="InterPro"/>
</dbReference>
<dbReference type="FunFam" id="1.20.960.30:FF:000001">
    <property type="entry name" value="F-box-like/WD repeat-containing protein TBL1XR1"/>
    <property type="match status" value="1"/>
</dbReference>
<dbReference type="InterPro" id="IPR036322">
    <property type="entry name" value="WD40_repeat_dom_sf"/>
</dbReference>
<dbReference type="Gene3D" id="2.130.10.10">
    <property type="entry name" value="YVTN repeat-like/Quinoprotein amine dehydrogenase"/>
    <property type="match status" value="2"/>
</dbReference>
<dbReference type="PROSITE" id="PS50082">
    <property type="entry name" value="WD_REPEATS_2"/>
    <property type="match status" value="4"/>
</dbReference>
<keyword evidence="4" id="KW-0539">Nucleus</keyword>
<feature type="compositionally biased region" description="Low complexity" evidence="6">
    <location>
        <begin position="531"/>
        <end position="540"/>
    </location>
</feature>
<dbReference type="eggNOG" id="KOG0273">
    <property type="taxonomic scope" value="Eukaryota"/>
</dbReference>
<feature type="repeat" description="WD" evidence="5">
    <location>
        <begin position="590"/>
        <end position="614"/>
    </location>
</feature>
<keyword evidence="8" id="KW-1185">Reference proteome</keyword>
<dbReference type="PROSITE" id="PS50896">
    <property type="entry name" value="LISH"/>
    <property type="match status" value="1"/>
</dbReference>
<dbReference type="PRINTS" id="PR00320">
    <property type="entry name" value="GPROTEINBRPT"/>
</dbReference>
<dbReference type="InterPro" id="IPR045183">
    <property type="entry name" value="Ebi-like"/>
</dbReference>
<dbReference type="STRING" id="691883.A0A058Z5Z3"/>
<name>A0A058Z5Z3_FONAL</name>
<evidence type="ECO:0000256" key="1">
    <source>
        <dbReference type="ARBA" id="ARBA00004123"/>
    </source>
</evidence>
<feature type="region of interest" description="Disordered" evidence="6">
    <location>
        <begin position="743"/>
        <end position="786"/>
    </location>
</feature>
<protein>
    <recommendedName>
        <fullName evidence="9">WD40 repeat-like protein</fullName>
    </recommendedName>
</protein>
<dbReference type="GeneID" id="20529077"/>
<dbReference type="Proteomes" id="UP000030693">
    <property type="component" value="Unassembled WGS sequence"/>
</dbReference>
<dbReference type="RefSeq" id="XP_009496503.1">
    <property type="nucleotide sequence ID" value="XM_009498228.1"/>
</dbReference>
<dbReference type="Pfam" id="PF00400">
    <property type="entry name" value="WD40"/>
    <property type="match status" value="5"/>
</dbReference>
<dbReference type="InterPro" id="IPR019775">
    <property type="entry name" value="WD40_repeat_CS"/>
</dbReference>
<reference evidence="7" key="1">
    <citation type="submission" date="2013-04" db="EMBL/GenBank/DDBJ databases">
        <title>The Genome Sequence of Fonticula alba ATCC 38817.</title>
        <authorList>
            <consortium name="The Broad Institute Genomics Platform"/>
            <person name="Russ C."/>
            <person name="Cuomo C."/>
            <person name="Burger G."/>
            <person name="Gray M.W."/>
            <person name="Holland P.W.H."/>
            <person name="King N."/>
            <person name="Lang F.B.F."/>
            <person name="Roger A.J."/>
            <person name="Ruiz-Trillo I."/>
            <person name="Brown M."/>
            <person name="Walker B."/>
            <person name="Young S."/>
            <person name="Zeng Q."/>
            <person name="Gargeya S."/>
            <person name="Fitzgerald M."/>
            <person name="Haas B."/>
            <person name="Abouelleil A."/>
            <person name="Allen A.W."/>
            <person name="Alvarado L."/>
            <person name="Arachchi H.M."/>
            <person name="Berlin A.M."/>
            <person name="Chapman S.B."/>
            <person name="Gainer-Dewar J."/>
            <person name="Goldberg J."/>
            <person name="Griggs A."/>
            <person name="Gujja S."/>
            <person name="Hansen M."/>
            <person name="Howarth C."/>
            <person name="Imamovic A."/>
            <person name="Ireland A."/>
            <person name="Larimer J."/>
            <person name="McCowan C."/>
            <person name="Murphy C."/>
            <person name="Pearson M."/>
            <person name="Poon T.W."/>
            <person name="Priest M."/>
            <person name="Roberts A."/>
            <person name="Saif S."/>
            <person name="Shea T."/>
            <person name="Sisk P."/>
            <person name="Sykes S."/>
            <person name="Wortman J."/>
            <person name="Nusbaum C."/>
            <person name="Birren B."/>
        </authorList>
    </citation>
    <scope>NUCLEOTIDE SEQUENCE [LARGE SCALE GENOMIC DNA]</scope>
    <source>
        <strain evidence="7">ATCC 38817</strain>
    </source>
</reference>
<accession>A0A058Z5Z3</accession>
<proteinExistence type="predicted"/>
<keyword evidence="2 5" id="KW-0853">WD repeat</keyword>
<feature type="repeat" description="WD" evidence="5">
    <location>
        <begin position="237"/>
        <end position="264"/>
    </location>
</feature>
<evidence type="ECO:0000256" key="4">
    <source>
        <dbReference type="ARBA" id="ARBA00023242"/>
    </source>
</evidence>
<dbReference type="GO" id="GO:0006357">
    <property type="term" value="P:regulation of transcription by RNA polymerase II"/>
    <property type="evidence" value="ECO:0007669"/>
    <property type="project" value="TreeGrafter"/>
</dbReference>